<dbReference type="GO" id="GO:0046872">
    <property type="term" value="F:metal ion binding"/>
    <property type="evidence" value="ECO:0007669"/>
    <property type="project" value="UniProtKB-KW"/>
</dbReference>
<accession>A0A5C2SCG0</accession>
<dbReference type="EMBL" id="ML122262">
    <property type="protein sequence ID" value="RPD61463.1"/>
    <property type="molecule type" value="Genomic_DNA"/>
</dbReference>
<feature type="binding site" evidence="6">
    <location>
        <position position="72"/>
    </location>
    <ligand>
        <name>substrate</name>
    </ligand>
</feature>
<dbReference type="InterPro" id="IPR037171">
    <property type="entry name" value="NagB/RpiA_transferase-like"/>
</dbReference>
<keyword evidence="2 6" id="KW-0547">Nucleotide-binding</keyword>
<feature type="binding site" evidence="6">
    <location>
        <begin position="20"/>
        <end position="24"/>
    </location>
    <ligand>
        <name>ATP</name>
        <dbReference type="ChEBI" id="CHEBI:30616"/>
    </ligand>
</feature>
<dbReference type="InterPro" id="IPR024185">
    <property type="entry name" value="FTHF_cligase-like_sf"/>
</dbReference>
<dbReference type="Gene3D" id="3.40.50.10420">
    <property type="entry name" value="NagB/RpiA/CoA transferase-like"/>
    <property type="match status" value="1"/>
</dbReference>
<keyword evidence="7" id="KW-0460">Magnesium</keyword>
<dbReference type="PIRSF" id="PIRSF006806">
    <property type="entry name" value="FTHF_cligase"/>
    <property type="match status" value="1"/>
</dbReference>
<organism evidence="8 9">
    <name type="scientific">Lentinus tigrinus ALCF2SS1-6</name>
    <dbReference type="NCBI Taxonomy" id="1328759"/>
    <lineage>
        <taxon>Eukaryota</taxon>
        <taxon>Fungi</taxon>
        <taxon>Dikarya</taxon>
        <taxon>Basidiomycota</taxon>
        <taxon>Agaricomycotina</taxon>
        <taxon>Agaricomycetes</taxon>
        <taxon>Polyporales</taxon>
        <taxon>Polyporaceae</taxon>
        <taxon>Lentinus</taxon>
    </lineage>
</organism>
<reference evidence="8" key="1">
    <citation type="journal article" date="2018" name="Genome Biol. Evol.">
        <title>Genomics and development of Lentinus tigrinus, a white-rot wood-decaying mushroom with dimorphic fruiting bodies.</title>
        <authorList>
            <person name="Wu B."/>
            <person name="Xu Z."/>
            <person name="Knudson A."/>
            <person name="Carlson A."/>
            <person name="Chen N."/>
            <person name="Kovaka S."/>
            <person name="LaButti K."/>
            <person name="Lipzen A."/>
            <person name="Pennachio C."/>
            <person name="Riley R."/>
            <person name="Schakwitz W."/>
            <person name="Umezawa K."/>
            <person name="Ohm R.A."/>
            <person name="Grigoriev I.V."/>
            <person name="Nagy L.G."/>
            <person name="Gibbons J."/>
            <person name="Hibbett D."/>
        </authorList>
    </citation>
    <scope>NUCLEOTIDE SEQUENCE [LARGE SCALE GENOMIC DNA]</scope>
    <source>
        <strain evidence="8">ALCF2SS1-6</strain>
    </source>
</reference>
<comment type="catalytic activity">
    <reaction evidence="4 7">
        <text>(6S)-5-formyl-5,6,7,8-tetrahydrofolate + ATP = (6R)-5,10-methenyltetrahydrofolate + ADP + phosphate</text>
        <dbReference type="Rhea" id="RHEA:10488"/>
        <dbReference type="ChEBI" id="CHEBI:30616"/>
        <dbReference type="ChEBI" id="CHEBI:43474"/>
        <dbReference type="ChEBI" id="CHEBI:57455"/>
        <dbReference type="ChEBI" id="CHEBI:57457"/>
        <dbReference type="ChEBI" id="CHEBI:456216"/>
        <dbReference type="EC" id="6.3.3.2"/>
    </reaction>
</comment>
<dbReference type="PANTHER" id="PTHR23407:SF1">
    <property type="entry name" value="5-FORMYLTETRAHYDROFOLATE CYCLO-LIGASE"/>
    <property type="match status" value="1"/>
</dbReference>
<keyword evidence="3 6" id="KW-0067">ATP-binding</keyword>
<evidence type="ECO:0000256" key="4">
    <source>
        <dbReference type="ARBA" id="ARBA00036539"/>
    </source>
</evidence>
<evidence type="ECO:0000313" key="9">
    <source>
        <dbReference type="Proteomes" id="UP000313359"/>
    </source>
</evidence>
<dbReference type="AlphaFoldDB" id="A0A5C2SCG0"/>
<dbReference type="GO" id="GO:0035999">
    <property type="term" value="P:tetrahydrofolate interconversion"/>
    <property type="evidence" value="ECO:0007669"/>
    <property type="project" value="TreeGrafter"/>
</dbReference>
<comment type="similarity">
    <text evidence="1 7">Belongs to the 5-formyltetrahydrofolate cyclo-ligase family.</text>
</comment>
<feature type="binding site" evidence="6">
    <location>
        <begin position="162"/>
        <end position="170"/>
    </location>
    <ligand>
        <name>ATP</name>
        <dbReference type="ChEBI" id="CHEBI:30616"/>
    </ligand>
</feature>
<dbReference type="STRING" id="1328759.A0A5C2SCG0"/>
<comment type="cofactor">
    <cofactor evidence="7">
        <name>Mg(2+)</name>
        <dbReference type="ChEBI" id="CHEBI:18420"/>
    </cofactor>
</comment>
<protein>
    <recommendedName>
        <fullName evidence="5 7">5-formyltetrahydrofolate cyclo-ligase</fullName>
        <ecNumber evidence="5 7">6.3.3.2</ecNumber>
    </recommendedName>
</protein>
<keyword evidence="7" id="KW-0479">Metal-binding</keyword>
<keyword evidence="9" id="KW-1185">Reference proteome</keyword>
<evidence type="ECO:0000256" key="1">
    <source>
        <dbReference type="ARBA" id="ARBA00010638"/>
    </source>
</evidence>
<evidence type="ECO:0000256" key="5">
    <source>
        <dbReference type="ARBA" id="ARBA00038966"/>
    </source>
</evidence>
<dbReference type="EC" id="6.3.3.2" evidence="5 7"/>
<dbReference type="NCBIfam" id="TIGR02727">
    <property type="entry name" value="MTHFS_bact"/>
    <property type="match status" value="1"/>
</dbReference>
<dbReference type="Pfam" id="PF01812">
    <property type="entry name" value="5-FTHF_cyc-lig"/>
    <property type="match status" value="1"/>
</dbReference>
<dbReference type="PANTHER" id="PTHR23407">
    <property type="entry name" value="ATPASE INHIBITOR/5-FORMYLTETRAHYDROFOLATE CYCLO-LIGASE"/>
    <property type="match status" value="1"/>
</dbReference>
<dbReference type="OrthoDB" id="2015992at2759"/>
<evidence type="ECO:0000256" key="7">
    <source>
        <dbReference type="RuleBase" id="RU361279"/>
    </source>
</evidence>
<proteinExistence type="inferred from homology"/>
<evidence type="ECO:0000256" key="3">
    <source>
        <dbReference type="ARBA" id="ARBA00022840"/>
    </source>
</evidence>
<evidence type="ECO:0000256" key="2">
    <source>
        <dbReference type="ARBA" id="ARBA00022741"/>
    </source>
</evidence>
<evidence type="ECO:0000313" key="8">
    <source>
        <dbReference type="EMBL" id="RPD61463.1"/>
    </source>
</evidence>
<sequence>MLCRFEIHTRTMASTLRTQKVALRKAMRSLLANLSTDEIQAQSHQIARTLLALPEFQQSKNISCFLSMPAGEVDTSAVVSAIIASGKNLYVPKTTDKEQGIMDFFRIFGEEDLRALPRGLWGIREPDPEYMGQQRPTALSGSSEPLDLIVMPGVAFDRSLSRLGYGKGYYDRFLASYSAMLQGRQQQLHPRLVAVALREQILEAGQVPVGETDWRVDVIVGPDGIVES</sequence>
<feature type="binding site" evidence="6">
    <location>
        <position position="66"/>
    </location>
    <ligand>
        <name>substrate</name>
    </ligand>
</feature>
<dbReference type="GO" id="GO:0005739">
    <property type="term" value="C:mitochondrion"/>
    <property type="evidence" value="ECO:0007669"/>
    <property type="project" value="TreeGrafter"/>
</dbReference>
<gene>
    <name evidence="8" type="ORF">L227DRAFT_652712</name>
</gene>
<name>A0A5C2SCG0_9APHY</name>
<dbReference type="GO" id="GO:0009396">
    <property type="term" value="P:folic acid-containing compound biosynthetic process"/>
    <property type="evidence" value="ECO:0007669"/>
    <property type="project" value="TreeGrafter"/>
</dbReference>
<dbReference type="InterPro" id="IPR002698">
    <property type="entry name" value="FTHF_cligase"/>
</dbReference>
<evidence type="ECO:0000256" key="6">
    <source>
        <dbReference type="PIRSR" id="PIRSR006806-1"/>
    </source>
</evidence>
<dbReference type="Proteomes" id="UP000313359">
    <property type="component" value="Unassembled WGS sequence"/>
</dbReference>
<dbReference type="GO" id="GO:0030272">
    <property type="term" value="F:5-formyltetrahydrofolate cyclo-ligase activity"/>
    <property type="evidence" value="ECO:0007669"/>
    <property type="project" value="UniProtKB-EC"/>
</dbReference>
<keyword evidence="8" id="KW-0436">Ligase</keyword>
<dbReference type="GO" id="GO:0005524">
    <property type="term" value="F:ATP binding"/>
    <property type="evidence" value="ECO:0007669"/>
    <property type="project" value="UniProtKB-KW"/>
</dbReference>
<dbReference type="SUPFAM" id="SSF100950">
    <property type="entry name" value="NagB/RpiA/CoA transferase-like"/>
    <property type="match status" value="1"/>
</dbReference>